<proteinExistence type="predicted"/>
<organism evidence="1">
    <name type="scientific">Myoviridae sp. ctsip2</name>
    <dbReference type="NCBI Taxonomy" id="2826705"/>
    <lineage>
        <taxon>Viruses</taxon>
        <taxon>Duplodnaviria</taxon>
        <taxon>Heunggongvirae</taxon>
        <taxon>Uroviricota</taxon>
        <taxon>Caudoviricetes</taxon>
    </lineage>
</organism>
<protein>
    <submittedName>
        <fullName evidence="1">Abi-like protein</fullName>
    </submittedName>
</protein>
<reference evidence="1" key="1">
    <citation type="journal article" date="2021" name="Proc. Natl. Acad. Sci. U.S.A.">
        <title>A Catalog of Tens of Thousands of Viruses from Human Metagenomes Reveals Hidden Associations with Chronic Diseases.</title>
        <authorList>
            <person name="Tisza M.J."/>
            <person name="Buck C.B."/>
        </authorList>
    </citation>
    <scope>NUCLEOTIDE SEQUENCE</scope>
    <source>
        <strain evidence="1">Ctsip2</strain>
    </source>
</reference>
<accession>A0A8S5N608</accession>
<evidence type="ECO:0000313" key="1">
    <source>
        <dbReference type="EMBL" id="DAD89876.1"/>
    </source>
</evidence>
<dbReference type="EMBL" id="BK015070">
    <property type="protein sequence ID" value="DAD89876.1"/>
    <property type="molecule type" value="Genomic_DNA"/>
</dbReference>
<sequence>MIEKRYMSNSENLKKYQSTLSIERIKAFSCGINDKEEFLLKVYELNIETSKDLYPALCMFEVHLRNAIDVMLQNIFTTTWLEDEIKTQNILLDKDYKTLKYTYNLLKTRYGVSNITHGKLVSGLSLGFWVSLCSKKYNPKIWTKKGAFRSVFVNYPKNKKEHIQDISEKLTKIKNLRNRVFHFEPILYKSEKCGELYNLIPEIMAYLPKDNSNLFEKVNRFPQEITKTLSTLQSR</sequence>
<name>A0A8S5N608_9CAUD</name>